<dbReference type="AlphaFoldDB" id="A0A4Y2Q9Q3"/>
<protein>
    <recommendedName>
        <fullName evidence="1">DUF4817 domain-containing protein</fullName>
    </recommendedName>
</protein>
<dbReference type="OrthoDB" id="5856123at2759"/>
<dbReference type="InterPro" id="IPR032135">
    <property type="entry name" value="DUF4817"/>
</dbReference>
<accession>A0A4Y2Q9Q3</accession>
<organism evidence="2 3">
    <name type="scientific">Araneus ventricosus</name>
    <name type="common">Orbweaver spider</name>
    <name type="synonym">Epeira ventricosa</name>
    <dbReference type="NCBI Taxonomy" id="182803"/>
    <lineage>
        <taxon>Eukaryota</taxon>
        <taxon>Metazoa</taxon>
        <taxon>Ecdysozoa</taxon>
        <taxon>Arthropoda</taxon>
        <taxon>Chelicerata</taxon>
        <taxon>Arachnida</taxon>
        <taxon>Araneae</taxon>
        <taxon>Araneomorphae</taxon>
        <taxon>Entelegynae</taxon>
        <taxon>Araneoidea</taxon>
        <taxon>Araneidae</taxon>
        <taxon>Araneus</taxon>
    </lineage>
</organism>
<reference evidence="2 3" key="1">
    <citation type="journal article" date="2019" name="Sci. Rep.">
        <title>Orb-weaving spider Araneus ventricosus genome elucidates the spidroin gene catalogue.</title>
        <authorList>
            <person name="Kono N."/>
            <person name="Nakamura H."/>
            <person name="Ohtoshi R."/>
            <person name="Moran D.A.P."/>
            <person name="Shinohara A."/>
            <person name="Yoshida Y."/>
            <person name="Fujiwara M."/>
            <person name="Mori M."/>
            <person name="Tomita M."/>
            <person name="Arakawa K."/>
        </authorList>
    </citation>
    <scope>NUCLEOTIDE SEQUENCE [LARGE SCALE GENOMIC DNA]</scope>
</reference>
<dbReference type="EMBL" id="BGPR01013191">
    <property type="protein sequence ID" value="GBN59600.1"/>
    <property type="molecule type" value="Genomic_DNA"/>
</dbReference>
<comment type="caution">
    <text evidence="2">The sequence shown here is derived from an EMBL/GenBank/DDBJ whole genome shotgun (WGS) entry which is preliminary data.</text>
</comment>
<feature type="domain" description="DUF4817" evidence="1">
    <location>
        <begin position="3"/>
        <end position="52"/>
    </location>
</feature>
<dbReference type="Proteomes" id="UP000499080">
    <property type="component" value="Unassembled WGS sequence"/>
</dbReference>
<dbReference type="Pfam" id="PF16087">
    <property type="entry name" value="DUF4817"/>
    <property type="match status" value="1"/>
</dbReference>
<proteinExistence type="predicted"/>
<name>A0A4Y2Q9Q3_ARAVE</name>
<gene>
    <name evidence="2" type="ORF">AVEN_47100_1</name>
</gene>
<evidence type="ECO:0000259" key="1">
    <source>
        <dbReference type="Pfam" id="PF16087"/>
    </source>
</evidence>
<sequence>MAKEEAYCVLWFHESIWAITVQRQFRQCYGRKPPDVKLIKDWYAKFKETGSIFDRPRIDRPKVDLIRRAYQRLDILRAANGAQNEIY</sequence>
<keyword evidence="3" id="KW-1185">Reference proteome</keyword>
<evidence type="ECO:0000313" key="3">
    <source>
        <dbReference type="Proteomes" id="UP000499080"/>
    </source>
</evidence>
<evidence type="ECO:0000313" key="2">
    <source>
        <dbReference type="EMBL" id="GBN59600.1"/>
    </source>
</evidence>